<dbReference type="EMBL" id="OMOF01000487">
    <property type="protein sequence ID" value="SPF51839.1"/>
    <property type="molecule type" value="Genomic_DNA"/>
</dbReference>
<name>A0A2U3LJ42_9FIRM</name>
<proteinExistence type="predicted"/>
<organism evidence="1 2">
    <name type="scientific">Candidatus Desulfosporosinus infrequens</name>
    <dbReference type="NCBI Taxonomy" id="2043169"/>
    <lineage>
        <taxon>Bacteria</taxon>
        <taxon>Bacillati</taxon>
        <taxon>Bacillota</taxon>
        <taxon>Clostridia</taxon>
        <taxon>Eubacteriales</taxon>
        <taxon>Desulfitobacteriaceae</taxon>
        <taxon>Desulfosporosinus</taxon>
    </lineage>
</organism>
<accession>A0A2U3LJ42</accession>
<gene>
    <name evidence="1" type="ORF">SBF1_5370002</name>
</gene>
<evidence type="ECO:0000313" key="2">
    <source>
        <dbReference type="Proteomes" id="UP000238916"/>
    </source>
</evidence>
<protein>
    <submittedName>
        <fullName evidence="1">Uncharacterized protein</fullName>
    </submittedName>
</protein>
<evidence type="ECO:0000313" key="1">
    <source>
        <dbReference type="EMBL" id="SPF51839.1"/>
    </source>
</evidence>
<dbReference type="Proteomes" id="UP000238916">
    <property type="component" value="Unassembled WGS sequence"/>
</dbReference>
<reference evidence="2" key="1">
    <citation type="submission" date="2018-02" db="EMBL/GenBank/DDBJ databases">
        <authorList>
            <person name="Hausmann B."/>
        </authorList>
    </citation>
    <scope>NUCLEOTIDE SEQUENCE [LARGE SCALE GENOMIC DNA]</scope>
    <source>
        <strain evidence="2">Peat soil MAG SbF1</strain>
    </source>
</reference>
<sequence length="46" mass="5276">MPLQTPWIPLMEPSKLILSESKIKKGDKILSPKKVIKSYPLRRCSP</sequence>
<dbReference type="AlphaFoldDB" id="A0A2U3LJ42"/>